<name>A0ABN2QQ37_9PSEU</name>
<keyword evidence="2" id="KW-1185">Reference proteome</keyword>
<proteinExistence type="predicted"/>
<accession>A0ABN2QQ37</accession>
<dbReference type="EMBL" id="BAAANN010000009">
    <property type="protein sequence ID" value="GAA1956377.1"/>
    <property type="molecule type" value="Genomic_DNA"/>
</dbReference>
<dbReference type="Proteomes" id="UP001501116">
    <property type="component" value="Unassembled WGS sequence"/>
</dbReference>
<sequence length="59" mass="6324">MLRAISSGVITAKFCTAVPAVNTIEQTATRTLSRGVHRVGASGRDVVLIPMSPTPRIYR</sequence>
<protein>
    <submittedName>
        <fullName evidence="1">Uncharacterized protein</fullName>
    </submittedName>
</protein>
<organism evidence="1 2">
    <name type="scientific">Amycolatopsis minnesotensis</name>
    <dbReference type="NCBI Taxonomy" id="337894"/>
    <lineage>
        <taxon>Bacteria</taxon>
        <taxon>Bacillati</taxon>
        <taxon>Actinomycetota</taxon>
        <taxon>Actinomycetes</taxon>
        <taxon>Pseudonocardiales</taxon>
        <taxon>Pseudonocardiaceae</taxon>
        <taxon>Amycolatopsis</taxon>
    </lineage>
</organism>
<gene>
    <name evidence="1" type="ORF">GCM10009754_27870</name>
</gene>
<evidence type="ECO:0000313" key="2">
    <source>
        <dbReference type="Proteomes" id="UP001501116"/>
    </source>
</evidence>
<comment type="caution">
    <text evidence="1">The sequence shown here is derived from an EMBL/GenBank/DDBJ whole genome shotgun (WGS) entry which is preliminary data.</text>
</comment>
<evidence type="ECO:0000313" key="1">
    <source>
        <dbReference type="EMBL" id="GAA1956377.1"/>
    </source>
</evidence>
<reference evidence="1 2" key="1">
    <citation type="journal article" date="2019" name="Int. J. Syst. Evol. Microbiol.">
        <title>The Global Catalogue of Microorganisms (GCM) 10K type strain sequencing project: providing services to taxonomists for standard genome sequencing and annotation.</title>
        <authorList>
            <consortium name="The Broad Institute Genomics Platform"/>
            <consortium name="The Broad Institute Genome Sequencing Center for Infectious Disease"/>
            <person name="Wu L."/>
            <person name="Ma J."/>
        </authorList>
    </citation>
    <scope>NUCLEOTIDE SEQUENCE [LARGE SCALE GENOMIC DNA]</scope>
    <source>
        <strain evidence="1 2">JCM 14545</strain>
    </source>
</reference>